<reference evidence="2 3" key="1">
    <citation type="submission" date="2014-02" db="EMBL/GenBank/DDBJ databases">
        <title>The genome sequence of Colletotrichum fioriniae PJ7.</title>
        <authorList>
            <person name="Baroncelli R."/>
            <person name="Thon M.R."/>
        </authorList>
    </citation>
    <scope>NUCLEOTIDE SEQUENCE [LARGE SCALE GENOMIC DNA]</scope>
    <source>
        <strain evidence="2 3">PJ7</strain>
    </source>
</reference>
<accession>A0A010R7A3</accession>
<feature type="compositionally biased region" description="Low complexity" evidence="1">
    <location>
        <begin position="21"/>
        <end position="33"/>
    </location>
</feature>
<dbReference type="OrthoDB" id="10646822at2759"/>
<comment type="caution">
    <text evidence="2">The sequence shown here is derived from an EMBL/GenBank/DDBJ whole genome shotgun (WGS) entry which is preliminary data.</text>
</comment>
<evidence type="ECO:0000313" key="2">
    <source>
        <dbReference type="EMBL" id="EXF73589.1"/>
    </source>
</evidence>
<name>A0A010R7A3_9PEZI</name>
<gene>
    <name evidence="2" type="ORF">CFIO01_02881</name>
</gene>
<organism evidence="2 3">
    <name type="scientific">Colletotrichum fioriniae PJ7</name>
    <dbReference type="NCBI Taxonomy" id="1445577"/>
    <lineage>
        <taxon>Eukaryota</taxon>
        <taxon>Fungi</taxon>
        <taxon>Dikarya</taxon>
        <taxon>Ascomycota</taxon>
        <taxon>Pezizomycotina</taxon>
        <taxon>Sordariomycetes</taxon>
        <taxon>Hypocreomycetidae</taxon>
        <taxon>Glomerellales</taxon>
        <taxon>Glomerellaceae</taxon>
        <taxon>Colletotrichum</taxon>
        <taxon>Colletotrichum acutatum species complex</taxon>
    </lineage>
</organism>
<dbReference type="HOGENOM" id="CLU_1468049_0_0_1"/>
<dbReference type="KEGG" id="cfj:CFIO01_02881"/>
<dbReference type="Proteomes" id="UP000020467">
    <property type="component" value="Unassembled WGS sequence"/>
</dbReference>
<feature type="region of interest" description="Disordered" evidence="1">
    <location>
        <begin position="72"/>
        <end position="124"/>
    </location>
</feature>
<sequence length="184" mass="20939">MPRQGVTGGNPQQQQRRPPHTTHTPVAHTPTPTLHAHSRLTDINIAPTFPFPVHSRPVPAIPSYASLFRRHLDTDDDNNDDYDFDKQRPRPPIIDQQRHQPRPIDDTGKSSTPSINIDNHPRDIPDPSILPFRHPPFLNRAARLSHALIRHPQPPKTTLRSRECPHLAPFAPTTKPNHPQVFTR</sequence>
<evidence type="ECO:0000256" key="1">
    <source>
        <dbReference type="SAM" id="MobiDB-lite"/>
    </source>
</evidence>
<evidence type="ECO:0000313" key="3">
    <source>
        <dbReference type="Proteomes" id="UP000020467"/>
    </source>
</evidence>
<feature type="region of interest" description="Disordered" evidence="1">
    <location>
        <begin position="1"/>
        <end position="33"/>
    </location>
</feature>
<dbReference type="AlphaFoldDB" id="A0A010R7A3"/>
<protein>
    <submittedName>
        <fullName evidence="2">Uncharacterized protein</fullName>
    </submittedName>
</protein>
<feature type="compositionally biased region" description="Acidic residues" evidence="1">
    <location>
        <begin position="74"/>
        <end position="83"/>
    </location>
</feature>
<proteinExistence type="predicted"/>
<feature type="compositionally biased region" description="Basic and acidic residues" evidence="1">
    <location>
        <begin position="96"/>
        <end position="108"/>
    </location>
</feature>
<keyword evidence="3" id="KW-1185">Reference proteome</keyword>
<dbReference type="EMBL" id="JARH01001052">
    <property type="protein sequence ID" value="EXF73589.1"/>
    <property type="molecule type" value="Genomic_DNA"/>
</dbReference>